<accession>A0ABD6BRP8</accession>
<proteinExistence type="predicted"/>
<dbReference type="AlphaFoldDB" id="A0ABD6BRP8"/>
<protein>
    <recommendedName>
        <fullName evidence="1">DUF7968 domain-containing protein</fullName>
    </recommendedName>
</protein>
<organism evidence="2 3">
    <name type="scientific">Halolamina litorea</name>
    <dbReference type="NCBI Taxonomy" id="1515593"/>
    <lineage>
        <taxon>Archaea</taxon>
        <taxon>Methanobacteriati</taxon>
        <taxon>Methanobacteriota</taxon>
        <taxon>Stenosarchaea group</taxon>
        <taxon>Halobacteria</taxon>
        <taxon>Halobacteriales</taxon>
        <taxon>Haloferacaceae</taxon>
    </lineage>
</organism>
<evidence type="ECO:0000259" key="1">
    <source>
        <dbReference type="Pfam" id="PF25922"/>
    </source>
</evidence>
<dbReference type="InterPro" id="IPR058274">
    <property type="entry name" value="DUF7968"/>
</dbReference>
<dbReference type="EMBL" id="JBHUCZ010000003">
    <property type="protein sequence ID" value="MFD1567285.1"/>
    <property type="molecule type" value="Genomic_DNA"/>
</dbReference>
<dbReference type="RefSeq" id="WP_267646263.1">
    <property type="nucleotide sequence ID" value="NZ_JANHGR010000001.1"/>
</dbReference>
<gene>
    <name evidence="2" type="ORF">ACFSAU_07250</name>
</gene>
<keyword evidence="3" id="KW-1185">Reference proteome</keyword>
<sequence>MTDDEATRVVLSYTPAESRVGDELRTERFRGYLRRAHAGAVAVGDQWAEFVSRGCGSTRDVTLRVESVEGGDEVGERTGFAFEMRS</sequence>
<reference evidence="2 3" key="1">
    <citation type="journal article" date="2019" name="Int. J. Syst. Evol. Microbiol.">
        <title>The Global Catalogue of Microorganisms (GCM) 10K type strain sequencing project: providing services to taxonomists for standard genome sequencing and annotation.</title>
        <authorList>
            <consortium name="The Broad Institute Genomics Platform"/>
            <consortium name="The Broad Institute Genome Sequencing Center for Infectious Disease"/>
            <person name="Wu L."/>
            <person name="Ma J."/>
        </authorList>
    </citation>
    <scope>NUCLEOTIDE SEQUENCE [LARGE SCALE GENOMIC DNA]</scope>
    <source>
        <strain evidence="2 3">CGMCC 1.12859</strain>
    </source>
</reference>
<dbReference type="Pfam" id="PF25922">
    <property type="entry name" value="DUF7968"/>
    <property type="match status" value="1"/>
</dbReference>
<evidence type="ECO:0000313" key="3">
    <source>
        <dbReference type="Proteomes" id="UP001597139"/>
    </source>
</evidence>
<feature type="domain" description="DUF7968" evidence="1">
    <location>
        <begin position="3"/>
        <end position="85"/>
    </location>
</feature>
<evidence type="ECO:0000313" key="2">
    <source>
        <dbReference type="EMBL" id="MFD1567285.1"/>
    </source>
</evidence>
<dbReference type="Proteomes" id="UP001597139">
    <property type="component" value="Unassembled WGS sequence"/>
</dbReference>
<name>A0ABD6BRP8_9EURY</name>
<comment type="caution">
    <text evidence="2">The sequence shown here is derived from an EMBL/GenBank/DDBJ whole genome shotgun (WGS) entry which is preliminary data.</text>
</comment>